<evidence type="ECO:0000313" key="1">
    <source>
        <dbReference type="EMBL" id="HAC27432.1"/>
    </source>
</evidence>
<protein>
    <submittedName>
        <fullName evidence="1">Wax ester/triacylglycerol synthase family O-acyltransferase</fullName>
    </submittedName>
</protein>
<comment type="caution">
    <text evidence="1">The sequence shown here is derived from an EMBL/GenBank/DDBJ whole genome shotgun (WGS) entry which is preliminary data.</text>
</comment>
<dbReference type="GO" id="GO:0016746">
    <property type="term" value="F:acyltransferase activity"/>
    <property type="evidence" value="ECO:0007669"/>
    <property type="project" value="UniProtKB-KW"/>
</dbReference>
<name>A0A3B8WHQ6_MARNT</name>
<evidence type="ECO:0000313" key="2">
    <source>
        <dbReference type="Proteomes" id="UP000261325"/>
    </source>
</evidence>
<sequence>MSAKRTAMTSVDRSWLRMDTPENPMMISAVLAFEHPIPLKRLKRTLEERFLKFRR</sequence>
<dbReference type="EMBL" id="DLYI01000078">
    <property type="protein sequence ID" value="HAC27432.1"/>
    <property type="molecule type" value="Genomic_DNA"/>
</dbReference>
<keyword evidence="1" id="KW-0808">Transferase</keyword>
<keyword evidence="1" id="KW-0012">Acyltransferase</keyword>
<reference evidence="1 2" key="1">
    <citation type="journal article" date="2018" name="Nat. Biotechnol.">
        <title>A standardized bacterial taxonomy based on genome phylogeny substantially revises the tree of life.</title>
        <authorList>
            <person name="Parks D.H."/>
            <person name="Chuvochina M."/>
            <person name="Waite D.W."/>
            <person name="Rinke C."/>
            <person name="Skarshewski A."/>
            <person name="Chaumeil P.A."/>
            <person name="Hugenholtz P."/>
        </authorList>
    </citation>
    <scope>NUCLEOTIDE SEQUENCE [LARGE SCALE GENOMIC DNA]</scope>
    <source>
        <strain evidence="1">UBA9049</strain>
    </source>
</reference>
<dbReference type="AlphaFoldDB" id="A0A3B8WHQ6"/>
<accession>A0A3B8WHQ6</accession>
<dbReference type="Proteomes" id="UP000261325">
    <property type="component" value="Unassembled WGS sequence"/>
</dbReference>
<gene>
    <name evidence="1" type="ORF">DCF82_06420</name>
</gene>
<organism evidence="1 2">
    <name type="scientific">Marinobacter nauticus</name>
    <name type="common">Marinobacter hydrocarbonoclasticus</name>
    <name type="synonym">Marinobacter aquaeolei</name>
    <dbReference type="NCBI Taxonomy" id="2743"/>
    <lineage>
        <taxon>Bacteria</taxon>
        <taxon>Pseudomonadati</taxon>
        <taxon>Pseudomonadota</taxon>
        <taxon>Gammaproteobacteria</taxon>
        <taxon>Pseudomonadales</taxon>
        <taxon>Marinobacteraceae</taxon>
        <taxon>Marinobacter</taxon>
    </lineage>
</organism>
<proteinExistence type="predicted"/>
<feature type="non-terminal residue" evidence="1">
    <location>
        <position position="55"/>
    </location>
</feature>